<sequence>MEFMTLYAIVAGGIFLLLVLVRIAPSFEPLAEALSRWVAKHLAYPYLLGRHRLIGPWTRLAVFFPLRMDEIGRRAGTLSLLNMALLYPFMQLGLFADVLGLSFDTCRRVHGAAAWMASALLALHIVVAMLDQQTFSLHEQNNLFAVIGAGSLVALMLFSLSLFRRLSFELFLRTHQALAAVCIYMTWRHLPSESIFPRVYLYIPLAILLLSTFVHVLLFLYRNGILPSRTYPYASVMCRKKSKNTEGSDEDPAEGAPLKIRVALPRPMHVKAGQYVNLWMPSVSFSSWLQCHPFMVTSWSPGRQDVLDLFVQARHGLTEKLRARAPLEGTASFTAFVSGPYGRSEPVGEYESVLAVASGFGIAGVVPYIKRLLYGYNTSSVRVRRVHLVWQVQTIDIAVAAEPLLNSLLDDDVLDDGYILEMSFYVEYKSKAGKGRPFGDHHRATIYNGFPDYDSIISTEASGEHIERVSNSQEERGKLLVLSELVH</sequence>
<keyword evidence="12 14" id="KW-0472">Membrane</keyword>
<dbReference type="Pfam" id="PF08030">
    <property type="entry name" value="NAD_binding_6"/>
    <property type="match status" value="1"/>
</dbReference>
<dbReference type="PROSITE" id="PS51384">
    <property type="entry name" value="FAD_FR"/>
    <property type="match status" value="1"/>
</dbReference>
<dbReference type="InterPro" id="IPR013121">
    <property type="entry name" value="Fe_red_NAD-bd_6"/>
</dbReference>
<dbReference type="InterPro" id="IPR039261">
    <property type="entry name" value="FNR_nucleotide-bd"/>
</dbReference>
<dbReference type="Pfam" id="PF08022">
    <property type="entry name" value="FAD_binding_8"/>
    <property type="match status" value="1"/>
</dbReference>
<dbReference type="SUPFAM" id="SSF63380">
    <property type="entry name" value="Riboflavin synthase domain-like"/>
    <property type="match status" value="1"/>
</dbReference>
<dbReference type="HOGENOM" id="CLU_010365_8_1_1"/>
<dbReference type="GO" id="GO:0006879">
    <property type="term" value="P:intracellular iron ion homeostasis"/>
    <property type="evidence" value="ECO:0000318"/>
    <property type="project" value="GO_Central"/>
</dbReference>
<dbReference type="Proteomes" id="UP000002530">
    <property type="component" value="Unassembled WGS sequence"/>
</dbReference>
<dbReference type="GO" id="GO:0015677">
    <property type="term" value="P:copper ion import"/>
    <property type="evidence" value="ECO:0000318"/>
    <property type="project" value="GO_Central"/>
</dbReference>
<dbReference type="FunFam" id="3.40.50.80:FF:000071">
    <property type="entry name" value="Cell surface metalloreductase (FreA), putative"/>
    <property type="match status" value="1"/>
</dbReference>
<comment type="catalytic activity">
    <reaction evidence="13">
        <text>2 a Fe(II)-siderophore + NADP(+) + H(+) = 2 a Fe(III)-siderophore + NADPH</text>
        <dbReference type="Rhea" id="RHEA:28795"/>
        <dbReference type="Rhea" id="RHEA-COMP:11342"/>
        <dbReference type="Rhea" id="RHEA-COMP:11344"/>
        <dbReference type="ChEBI" id="CHEBI:15378"/>
        <dbReference type="ChEBI" id="CHEBI:29033"/>
        <dbReference type="ChEBI" id="CHEBI:29034"/>
        <dbReference type="ChEBI" id="CHEBI:57783"/>
        <dbReference type="ChEBI" id="CHEBI:58349"/>
        <dbReference type="EC" id="1.16.1.9"/>
    </reaction>
</comment>
<evidence type="ECO:0000256" key="11">
    <source>
        <dbReference type="ARBA" id="ARBA00023128"/>
    </source>
</evidence>
<feature type="transmembrane region" description="Helical" evidence="14">
    <location>
        <begin position="199"/>
        <end position="221"/>
    </location>
</feature>
<dbReference type="STRING" id="330879.Q4WL33"/>
<feature type="domain" description="FAD-binding FR-type" evidence="15">
    <location>
        <begin position="233"/>
        <end position="347"/>
    </location>
</feature>
<organism evidence="16 17">
    <name type="scientific">Aspergillus fumigatus (strain ATCC MYA-4609 / CBS 101355 / FGSC A1100 / Af293)</name>
    <name type="common">Neosartorya fumigata</name>
    <dbReference type="NCBI Taxonomy" id="330879"/>
    <lineage>
        <taxon>Eukaryota</taxon>
        <taxon>Fungi</taxon>
        <taxon>Dikarya</taxon>
        <taxon>Ascomycota</taxon>
        <taxon>Pezizomycotina</taxon>
        <taxon>Eurotiomycetes</taxon>
        <taxon>Eurotiomycetidae</taxon>
        <taxon>Eurotiales</taxon>
        <taxon>Aspergillaceae</taxon>
        <taxon>Aspergillus</taxon>
        <taxon>Aspergillus subgen. Fumigati</taxon>
    </lineage>
</organism>
<keyword evidence="9 16" id="KW-0560">Oxidoreductase</keyword>
<dbReference type="InParanoid" id="Q4WL33"/>
<dbReference type="GO" id="GO:0052851">
    <property type="term" value="F:ferric-chelate reductase (NADPH) activity"/>
    <property type="evidence" value="ECO:0007669"/>
    <property type="project" value="UniProtKB-EC"/>
</dbReference>
<dbReference type="PANTHER" id="PTHR32361">
    <property type="entry name" value="FERRIC/CUPRIC REDUCTASE TRANSMEMBRANE COMPONENT"/>
    <property type="match status" value="1"/>
</dbReference>
<feature type="transmembrane region" description="Helical" evidence="14">
    <location>
        <begin position="80"/>
        <end position="100"/>
    </location>
</feature>
<dbReference type="EMBL" id="AAHF01000007">
    <property type="protein sequence ID" value="EAL87749.2"/>
    <property type="molecule type" value="Genomic_DNA"/>
</dbReference>
<protein>
    <recommendedName>
        <fullName evidence="3">ferric-chelate reductase (NADPH)</fullName>
        <ecNumber evidence="3">1.16.1.9</ecNumber>
    </recommendedName>
</protein>
<evidence type="ECO:0000256" key="6">
    <source>
        <dbReference type="ARBA" id="ARBA00022692"/>
    </source>
</evidence>
<dbReference type="InterPro" id="IPR013130">
    <property type="entry name" value="Fe3_Rdtase_TM_dom"/>
</dbReference>
<keyword evidence="8 14" id="KW-1133">Transmembrane helix</keyword>
<dbReference type="GO" id="GO:0005886">
    <property type="term" value="C:plasma membrane"/>
    <property type="evidence" value="ECO:0000318"/>
    <property type="project" value="GO_Central"/>
</dbReference>
<dbReference type="GO" id="GO:0006826">
    <property type="term" value="P:iron ion transport"/>
    <property type="evidence" value="ECO:0000318"/>
    <property type="project" value="GO_Central"/>
</dbReference>
<keyword evidence="6 14" id="KW-0812">Transmembrane</keyword>
<dbReference type="EC" id="1.16.1.9" evidence="3"/>
<dbReference type="InterPro" id="IPR017927">
    <property type="entry name" value="FAD-bd_FR_type"/>
</dbReference>
<evidence type="ECO:0000313" key="17">
    <source>
        <dbReference type="Proteomes" id="UP000002530"/>
    </source>
</evidence>
<dbReference type="GeneID" id="3507397"/>
<evidence type="ECO:0000259" key="15">
    <source>
        <dbReference type="PROSITE" id="PS51384"/>
    </source>
</evidence>
<dbReference type="CDD" id="cd06186">
    <property type="entry name" value="NOX_Duox_like_FAD_NADP"/>
    <property type="match status" value="1"/>
</dbReference>
<feature type="transmembrane region" description="Helical" evidence="14">
    <location>
        <begin position="142"/>
        <end position="163"/>
    </location>
</feature>
<name>Q4WL33_ASPFU</name>
<dbReference type="GO" id="GO:0000293">
    <property type="term" value="F:ferric-chelate reductase activity"/>
    <property type="evidence" value="ECO:0000318"/>
    <property type="project" value="GO_Central"/>
</dbReference>
<keyword evidence="7" id="KW-0249">Electron transport</keyword>
<keyword evidence="11" id="KW-0496">Mitochondrion</keyword>
<dbReference type="SUPFAM" id="SSF52343">
    <property type="entry name" value="Ferredoxin reductase-like, C-terminal NADP-linked domain"/>
    <property type="match status" value="1"/>
</dbReference>
<evidence type="ECO:0000256" key="12">
    <source>
        <dbReference type="ARBA" id="ARBA00023136"/>
    </source>
</evidence>
<dbReference type="Gene3D" id="3.40.50.80">
    <property type="entry name" value="Nucleotide-binding domain of ferredoxin-NADP reductase (FNR) module"/>
    <property type="match status" value="1"/>
</dbReference>
<evidence type="ECO:0000256" key="13">
    <source>
        <dbReference type="ARBA" id="ARBA00048483"/>
    </source>
</evidence>
<dbReference type="RefSeq" id="XP_749787.2">
    <property type="nucleotide sequence ID" value="XM_744694.2"/>
</dbReference>
<evidence type="ECO:0000256" key="9">
    <source>
        <dbReference type="ARBA" id="ARBA00023002"/>
    </source>
</evidence>
<keyword evidence="5" id="KW-1003">Cell membrane</keyword>
<evidence type="ECO:0000256" key="3">
    <source>
        <dbReference type="ARBA" id="ARBA00012668"/>
    </source>
</evidence>
<evidence type="ECO:0000256" key="10">
    <source>
        <dbReference type="ARBA" id="ARBA00023065"/>
    </source>
</evidence>
<keyword evidence="10" id="KW-0406">Ion transport</keyword>
<evidence type="ECO:0000256" key="2">
    <source>
        <dbReference type="ARBA" id="ARBA00006278"/>
    </source>
</evidence>
<dbReference type="OrthoDB" id="4494341at2759"/>
<reference evidence="16 17" key="1">
    <citation type="journal article" date="2005" name="Nature">
        <title>Genomic sequence of the pathogenic and allergenic filamentous fungus Aspergillus fumigatus.</title>
        <authorList>
            <person name="Nierman W.C."/>
            <person name="Pain A."/>
            <person name="Anderson M.J."/>
            <person name="Wortman J.R."/>
            <person name="Kim H.S."/>
            <person name="Arroyo J."/>
            <person name="Berriman M."/>
            <person name="Abe K."/>
            <person name="Archer D.B."/>
            <person name="Bermejo C."/>
            <person name="Bennett J."/>
            <person name="Bowyer P."/>
            <person name="Chen D."/>
            <person name="Collins M."/>
            <person name="Coulsen R."/>
            <person name="Davies R."/>
            <person name="Dyer P.S."/>
            <person name="Farman M."/>
            <person name="Fedorova N."/>
            <person name="Fedorova N."/>
            <person name="Feldblyum T.V."/>
            <person name="Fischer R."/>
            <person name="Fosker N."/>
            <person name="Fraser A."/>
            <person name="Garcia J.L."/>
            <person name="Garcia M.J."/>
            <person name="Goble A."/>
            <person name="Goldman G.H."/>
            <person name="Gomi K."/>
            <person name="Griffith-Jones S."/>
            <person name="Gwilliam R."/>
            <person name="Haas B."/>
            <person name="Haas H."/>
            <person name="Harris D."/>
            <person name="Horiuchi H."/>
            <person name="Huang J."/>
            <person name="Humphray S."/>
            <person name="Jimenez J."/>
            <person name="Keller N."/>
            <person name="Khouri H."/>
            <person name="Kitamoto K."/>
            <person name="Kobayashi T."/>
            <person name="Konzack S."/>
            <person name="Kulkarni R."/>
            <person name="Kumagai T."/>
            <person name="Lafon A."/>
            <person name="Latge J.P."/>
            <person name="Li W."/>
            <person name="Lord A."/>
            <person name="Lu C."/>
            <person name="Majoros W.H."/>
            <person name="May G.S."/>
            <person name="Miller B.L."/>
            <person name="Mohamoud Y."/>
            <person name="Molina M."/>
            <person name="Monod M."/>
            <person name="Mouyna I."/>
            <person name="Mulligan S."/>
            <person name="Murphy L."/>
            <person name="O'Neil S."/>
            <person name="Paulsen I."/>
            <person name="Penalva M.A."/>
            <person name="Pertea M."/>
            <person name="Price C."/>
            <person name="Pritchard B.L."/>
            <person name="Quail M.A."/>
            <person name="Rabbinowitsch E."/>
            <person name="Rawlins N."/>
            <person name="Rajandream M.A."/>
            <person name="Reichard U."/>
            <person name="Renauld H."/>
            <person name="Robson G.D."/>
            <person name="Rodriguez de Cordoba S."/>
            <person name="Rodriguez-Pena J.M."/>
            <person name="Ronning C.M."/>
            <person name="Rutter S."/>
            <person name="Salzberg S.L."/>
            <person name="Sanchez M."/>
            <person name="Sanchez-Ferrero J.C."/>
            <person name="Saunders D."/>
            <person name="Seeger K."/>
            <person name="Squares R."/>
            <person name="Squares S."/>
            <person name="Takeuchi M."/>
            <person name="Tekaia F."/>
            <person name="Turner G."/>
            <person name="Vazquez de Aldana C.R."/>
            <person name="Weidman J."/>
            <person name="White O."/>
            <person name="Woodward J."/>
            <person name="Yu J.H."/>
            <person name="Fraser C."/>
            <person name="Galagan J.E."/>
            <person name="Asai K."/>
            <person name="Machida M."/>
            <person name="Hall N."/>
            <person name="Barrell B."/>
            <person name="Denning D.W."/>
        </authorList>
    </citation>
    <scope>NUCLEOTIDE SEQUENCE [LARGE SCALE GENOMIC DNA]</scope>
    <source>
        <strain evidence="16 17">Af293</strain>
    </source>
</reference>
<comment type="subcellular location">
    <subcellularLocation>
        <location evidence="1">Cell membrane</location>
        <topology evidence="1">Multi-pass membrane protein</topology>
    </subcellularLocation>
</comment>
<proteinExistence type="inferred from homology"/>
<evidence type="ECO:0000256" key="4">
    <source>
        <dbReference type="ARBA" id="ARBA00022448"/>
    </source>
</evidence>
<feature type="transmembrane region" description="Helical" evidence="14">
    <location>
        <begin position="112"/>
        <end position="130"/>
    </location>
</feature>
<dbReference type="AlphaFoldDB" id="Q4WL33"/>
<dbReference type="VEuPathDB" id="FungiDB:Afu1g00350"/>
<evidence type="ECO:0000256" key="14">
    <source>
        <dbReference type="SAM" id="Phobius"/>
    </source>
</evidence>
<evidence type="ECO:0000256" key="1">
    <source>
        <dbReference type="ARBA" id="ARBA00004651"/>
    </source>
</evidence>
<comment type="caution">
    <text evidence="16">The sequence shown here is derived from an EMBL/GenBank/DDBJ whole genome shotgun (WGS) entry which is preliminary data.</text>
</comment>
<evidence type="ECO:0000256" key="8">
    <source>
        <dbReference type="ARBA" id="ARBA00022989"/>
    </source>
</evidence>
<evidence type="ECO:0000256" key="5">
    <source>
        <dbReference type="ARBA" id="ARBA00022475"/>
    </source>
</evidence>
<comment type="similarity">
    <text evidence="2">Belongs to the ferric reductase (FRE) family.</text>
</comment>
<keyword evidence="17" id="KW-1185">Reference proteome</keyword>
<dbReference type="InterPro" id="IPR051410">
    <property type="entry name" value="Ferric/Cupric_Reductase"/>
</dbReference>
<dbReference type="KEGG" id="afm:AFUA_1G00350"/>
<evidence type="ECO:0000256" key="7">
    <source>
        <dbReference type="ARBA" id="ARBA00022982"/>
    </source>
</evidence>
<dbReference type="OMA" id="FPDYDSI"/>
<evidence type="ECO:0000313" key="16">
    <source>
        <dbReference type="EMBL" id="EAL87749.2"/>
    </source>
</evidence>
<accession>Q4WL33</accession>
<dbReference type="InterPro" id="IPR013112">
    <property type="entry name" value="FAD-bd_8"/>
</dbReference>
<dbReference type="InterPro" id="IPR017938">
    <property type="entry name" value="Riboflavin_synthase-like_b-brl"/>
</dbReference>
<dbReference type="Pfam" id="PF01794">
    <property type="entry name" value="Ferric_reduct"/>
    <property type="match status" value="1"/>
</dbReference>
<dbReference type="PANTHER" id="PTHR32361:SF26">
    <property type="entry name" value="FAD-BINDING 8 DOMAIN-CONTAINING PROTEIN-RELATED"/>
    <property type="match status" value="1"/>
</dbReference>
<gene>
    <name evidence="16" type="ORF">AFUA_1G00350</name>
</gene>
<keyword evidence="4" id="KW-0813">Transport</keyword>